<name>A0AAE5CC62_9BACT</name>
<dbReference type="EMBL" id="JAACAK010000016">
    <property type="protein sequence ID" value="NIR73844.1"/>
    <property type="molecule type" value="Genomic_DNA"/>
</dbReference>
<evidence type="ECO:0000313" key="3">
    <source>
        <dbReference type="Proteomes" id="UP000702544"/>
    </source>
</evidence>
<feature type="signal peptide" evidence="1">
    <location>
        <begin position="1"/>
        <end position="21"/>
    </location>
</feature>
<sequence length="491" mass="52989">MRKYPLCIVIVACLVSHVSTAASQEPSAEAVSTLNAVRAQVDRLDRQHPGAVWPGFAPSSVPVLYVLPDQGTLLGGWDGELPDGFRRVRGHPGLGWQPEAARGAASTGTTLEGRGTAQVVVHGVELGPLVGLTVHEAFHVHQAEVRREGRRFGRGENSFLVTQYPIFDTENEARFALEGRILAAALAAESDSMARALAQRFVAVREARQRKLDPELAEFEMLVELNEGLAQYAGIRAIRLLAEGAGPPLRAELMTEADAMLGDLERLIESGARSFRLRFYHSGPGQALLLDRLAAPEWKSELLEDDLTLQESLARASGYRAYETALRREARRRFDAEAVGAAAEESIEALRSRLATRVDSVLSRPGVRLLIEAKALGFVGLCGIDPQNLLQVDAGVLLHTRWFQPCVGSALQGQFTTPVVHDQNALTLEAVIGAPAEVELTVDGEPVALTDGLSLSGAEAVALDAPGATFRFSLADIEMEDGILTIRPRRG</sequence>
<proteinExistence type="predicted"/>
<evidence type="ECO:0000313" key="2">
    <source>
        <dbReference type="EMBL" id="NIR73844.1"/>
    </source>
</evidence>
<evidence type="ECO:0000256" key="1">
    <source>
        <dbReference type="SAM" id="SignalP"/>
    </source>
</evidence>
<keyword evidence="1" id="KW-0732">Signal</keyword>
<comment type="caution">
    <text evidence="2">The sequence shown here is derived from an EMBL/GenBank/DDBJ whole genome shotgun (WGS) entry which is preliminary data.</text>
</comment>
<reference evidence="2 3" key="1">
    <citation type="submission" date="2020-01" db="EMBL/GenBank/DDBJ databases">
        <title>Genomes assembled from Gulf of Kutch pelagic sediment metagenomes.</title>
        <authorList>
            <person name="Chandrashekar M."/>
            <person name="Mahajan M.S."/>
            <person name="Dave K.J."/>
            <person name="Vatsa P."/>
            <person name="Nathani N.M."/>
        </authorList>
    </citation>
    <scope>NUCLEOTIDE SEQUENCE [LARGE SCALE GENOMIC DNA]</scope>
    <source>
        <strain evidence="2">KS3-K002</strain>
    </source>
</reference>
<dbReference type="Proteomes" id="UP000702544">
    <property type="component" value="Unassembled WGS sequence"/>
</dbReference>
<gene>
    <name evidence="2" type="ORF">GWO12_01825</name>
</gene>
<dbReference type="AlphaFoldDB" id="A0AAE5CC62"/>
<protein>
    <submittedName>
        <fullName evidence="2">Uncharacterized protein</fullName>
    </submittedName>
</protein>
<accession>A0AAE5CC62</accession>
<organism evidence="2 3">
    <name type="scientific">Candidatus Kutchimonas denitrificans</name>
    <dbReference type="NCBI Taxonomy" id="3056748"/>
    <lineage>
        <taxon>Bacteria</taxon>
        <taxon>Pseudomonadati</taxon>
        <taxon>Gemmatimonadota</taxon>
        <taxon>Gemmatimonadia</taxon>
        <taxon>Candidatus Palauibacterales</taxon>
        <taxon>Candidatus Palauibacteraceae</taxon>
        <taxon>Candidatus Kutchimonas</taxon>
    </lineage>
</organism>
<feature type="chain" id="PRO_5042227649" evidence="1">
    <location>
        <begin position="22"/>
        <end position="491"/>
    </location>
</feature>